<dbReference type="Proteomes" id="UP000290759">
    <property type="component" value="Unassembled WGS sequence"/>
</dbReference>
<dbReference type="InterPro" id="IPR002656">
    <property type="entry name" value="Acyl_transf_3_dom"/>
</dbReference>
<dbReference type="EMBL" id="QYBB01000086">
    <property type="protein sequence ID" value="RYC28951.1"/>
    <property type="molecule type" value="Genomic_DNA"/>
</dbReference>
<feature type="transmembrane region" description="Helical" evidence="7">
    <location>
        <begin position="93"/>
        <end position="115"/>
    </location>
</feature>
<keyword evidence="6 7" id="KW-0472">Membrane</keyword>
<evidence type="ECO:0000313" key="9">
    <source>
        <dbReference type="EMBL" id="RYC28951.1"/>
    </source>
</evidence>
<evidence type="ECO:0000313" key="10">
    <source>
        <dbReference type="Proteomes" id="UP000290759"/>
    </source>
</evidence>
<protein>
    <submittedName>
        <fullName evidence="9">Acyltransferase</fullName>
    </submittedName>
</protein>
<dbReference type="OrthoDB" id="9814956at2"/>
<dbReference type="GO" id="GO:0005886">
    <property type="term" value="C:plasma membrane"/>
    <property type="evidence" value="ECO:0007669"/>
    <property type="project" value="UniProtKB-SubCell"/>
</dbReference>
<dbReference type="GO" id="GO:0016413">
    <property type="term" value="F:O-acetyltransferase activity"/>
    <property type="evidence" value="ECO:0007669"/>
    <property type="project" value="TreeGrafter"/>
</dbReference>
<gene>
    <name evidence="9" type="ORF">D3273_26580</name>
</gene>
<comment type="similarity">
    <text evidence="2">Belongs to the acyltransferase 3 family.</text>
</comment>
<dbReference type="PANTHER" id="PTHR40074:SF2">
    <property type="entry name" value="O-ACETYLTRANSFERASE WECH"/>
    <property type="match status" value="1"/>
</dbReference>
<organism evidence="9 10">
    <name type="scientific">Lichenibacterium minor</name>
    <dbReference type="NCBI Taxonomy" id="2316528"/>
    <lineage>
        <taxon>Bacteria</taxon>
        <taxon>Pseudomonadati</taxon>
        <taxon>Pseudomonadota</taxon>
        <taxon>Alphaproteobacteria</taxon>
        <taxon>Hyphomicrobiales</taxon>
        <taxon>Lichenihabitantaceae</taxon>
        <taxon>Lichenibacterium</taxon>
    </lineage>
</organism>
<dbReference type="Pfam" id="PF01757">
    <property type="entry name" value="Acyl_transf_3"/>
    <property type="match status" value="1"/>
</dbReference>
<dbReference type="GO" id="GO:0009246">
    <property type="term" value="P:enterobacterial common antigen biosynthetic process"/>
    <property type="evidence" value="ECO:0007669"/>
    <property type="project" value="TreeGrafter"/>
</dbReference>
<feature type="transmembrane region" description="Helical" evidence="7">
    <location>
        <begin position="239"/>
        <end position="256"/>
    </location>
</feature>
<feature type="transmembrane region" description="Helical" evidence="7">
    <location>
        <begin position="135"/>
        <end position="152"/>
    </location>
</feature>
<evidence type="ECO:0000256" key="2">
    <source>
        <dbReference type="ARBA" id="ARBA00007400"/>
    </source>
</evidence>
<reference evidence="9 10" key="1">
    <citation type="submission" date="2018-12" db="EMBL/GenBank/DDBJ databases">
        <authorList>
            <person name="Grouzdev D.S."/>
            <person name="Krutkina M.S."/>
        </authorList>
    </citation>
    <scope>NUCLEOTIDE SEQUENCE [LARGE SCALE GENOMIC DNA]</scope>
    <source>
        <strain evidence="9 10">RmlP026</strain>
    </source>
</reference>
<comment type="subcellular location">
    <subcellularLocation>
        <location evidence="1">Cell membrane</location>
        <topology evidence="1">Multi-pass membrane protein</topology>
    </subcellularLocation>
</comment>
<dbReference type="PANTHER" id="PTHR40074">
    <property type="entry name" value="O-ACETYLTRANSFERASE WECH"/>
    <property type="match status" value="1"/>
</dbReference>
<keyword evidence="4 7" id="KW-0812">Transmembrane</keyword>
<comment type="caution">
    <text evidence="9">The sequence shown here is derived from an EMBL/GenBank/DDBJ whole genome shotgun (WGS) entry which is preliminary data.</text>
</comment>
<feature type="transmembrane region" description="Helical" evidence="7">
    <location>
        <begin position="54"/>
        <end position="72"/>
    </location>
</feature>
<keyword evidence="5 7" id="KW-1133">Transmembrane helix</keyword>
<evidence type="ECO:0000256" key="4">
    <source>
        <dbReference type="ARBA" id="ARBA00022692"/>
    </source>
</evidence>
<feature type="transmembrane region" description="Helical" evidence="7">
    <location>
        <begin position="12"/>
        <end position="34"/>
    </location>
</feature>
<accession>A0A4Q2U288</accession>
<feature type="domain" description="Acyltransferase 3" evidence="8">
    <location>
        <begin position="20"/>
        <end position="298"/>
    </location>
</feature>
<keyword evidence="9" id="KW-0808">Transferase</keyword>
<evidence type="ECO:0000256" key="1">
    <source>
        <dbReference type="ARBA" id="ARBA00004651"/>
    </source>
</evidence>
<dbReference type="RefSeq" id="WP_129229971.1">
    <property type="nucleotide sequence ID" value="NZ_QYBB01000086.1"/>
</dbReference>
<feature type="transmembrane region" description="Helical" evidence="7">
    <location>
        <begin position="301"/>
        <end position="328"/>
    </location>
</feature>
<proteinExistence type="inferred from homology"/>
<keyword evidence="10" id="KW-1185">Reference proteome</keyword>
<feature type="transmembrane region" description="Helical" evidence="7">
    <location>
        <begin position="159"/>
        <end position="175"/>
    </location>
</feature>
<evidence type="ECO:0000256" key="7">
    <source>
        <dbReference type="SAM" id="Phobius"/>
    </source>
</evidence>
<reference evidence="9 10" key="2">
    <citation type="submission" date="2019-02" db="EMBL/GenBank/DDBJ databases">
        <title>'Lichenibacterium ramalinii' gen. nov. sp. nov., 'Lichenibacterium minor' gen. nov. sp. nov.</title>
        <authorList>
            <person name="Pankratov T."/>
        </authorList>
    </citation>
    <scope>NUCLEOTIDE SEQUENCE [LARGE SCALE GENOMIC DNA]</scope>
    <source>
        <strain evidence="9 10">RmlP026</strain>
    </source>
</reference>
<evidence type="ECO:0000256" key="6">
    <source>
        <dbReference type="ARBA" id="ARBA00023136"/>
    </source>
</evidence>
<evidence type="ECO:0000256" key="3">
    <source>
        <dbReference type="ARBA" id="ARBA00022475"/>
    </source>
</evidence>
<keyword evidence="9" id="KW-0012">Acyltransferase</keyword>
<dbReference type="AlphaFoldDB" id="A0A4Q2U288"/>
<keyword evidence="3" id="KW-1003">Cell membrane</keyword>
<dbReference type="PROSITE" id="PS51257">
    <property type="entry name" value="PROKAR_LIPOPROTEIN"/>
    <property type="match status" value="1"/>
</dbReference>
<evidence type="ECO:0000259" key="8">
    <source>
        <dbReference type="Pfam" id="PF01757"/>
    </source>
</evidence>
<evidence type="ECO:0000256" key="5">
    <source>
        <dbReference type="ARBA" id="ARBA00022989"/>
    </source>
</evidence>
<name>A0A4Q2U288_9HYPH</name>
<feature type="transmembrane region" description="Helical" evidence="7">
    <location>
        <begin position="212"/>
        <end position="233"/>
    </location>
</feature>
<sequence length="379" mass="41156">MIKYDEPSSVHTVASSSFAACRGIAMIIVVLFHADVMLGDQLSEYARFTTTAVALQYFALPMFFLSMGLAFARVSRPRASLKPVMNSILTYMYLYVVWTVISYLVTFASVASITMNVAVPTGVLNFAKSVVLPSGPLWFLPGSAVMSALYVVVSRQDRATKVVLTLAVASLAWLPHLGGTFITLTTKNVCCFFIGIIFRSELVAAIGGVSRLGLIVFPPLIVIFIVACMSTGIESWAVTYTFIGTAAFVLICSACSHDVMPQVFTLLAYVGRASLPIYLMHDFWNHTAVEAMAASSGWPSAAAKAGIIVPMSITAFSILMCLATNGALYRSRILLRMPAALQNRVGGSVIPWLDRVVLPRLTLDRLWSTAPLSVWWPKP</sequence>